<proteinExistence type="inferred from homology"/>
<feature type="domain" description="Aldehyde dehydrogenase" evidence="5">
    <location>
        <begin position="33"/>
        <end position="490"/>
    </location>
</feature>
<reference evidence="6 7" key="1">
    <citation type="submission" date="2014-03" db="EMBL/GenBank/DDBJ databases">
        <title>Genome sequence of Sphingobium yanoikuyae B1.</title>
        <authorList>
            <person name="Gan H.M."/>
            <person name="Gan H.Y."/>
            <person name="Savka M.A."/>
        </authorList>
    </citation>
    <scope>NUCLEOTIDE SEQUENCE [LARGE SCALE GENOMIC DNA]</scope>
    <source>
        <strain evidence="6 7">B1</strain>
    </source>
</reference>
<protein>
    <submittedName>
        <fullName evidence="6">NAD-dependent aldehyde dehydrogenase</fullName>
    </submittedName>
</protein>
<evidence type="ECO:0000256" key="4">
    <source>
        <dbReference type="RuleBase" id="RU003345"/>
    </source>
</evidence>
<dbReference type="GO" id="GO:0016620">
    <property type="term" value="F:oxidoreductase activity, acting on the aldehyde or oxo group of donors, NAD or NADP as acceptor"/>
    <property type="evidence" value="ECO:0007669"/>
    <property type="project" value="InterPro"/>
</dbReference>
<dbReference type="Proteomes" id="UP000028534">
    <property type="component" value="Unassembled WGS sequence"/>
</dbReference>
<dbReference type="SUPFAM" id="SSF53720">
    <property type="entry name" value="ALDH-like"/>
    <property type="match status" value="1"/>
</dbReference>
<evidence type="ECO:0000313" key="6">
    <source>
        <dbReference type="EMBL" id="KEZ16679.1"/>
    </source>
</evidence>
<dbReference type="InterPro" id="IPR015590">
    <property type="entry name" value="Aldehyde_DH_dom"/>
</dbReference>
<evidence type="ECO:0000256" key="3">
    <source>
        <dbReference type="PROSITE-ProRule" id="PRU10007"/>
    </source>
</evidence>
<gene>
    <name evidence="6" type="ORF">CP98_04015</name>
</gene>
<dbReference type="InterPro" id="IPR016161">
    <property type="entry name" value="Ald_DH/histidinol_DH"/>
</dbReference>
<organism evidence="6 7">
    <name type="scientific">Sphingobium yanoikuyae</name>
    <name type="common">Sphingomonas yanoikuyae</name>
    <dbReference type="NCBI Taxonomy" id="13690"/>
    <lineage>
        <taxon>Bacteria</taxon>
        <taxon>Pseudomonadati</taxon>
        <taxon>Pseudomonadota</taxon>
        <taxon>Alphaproteobacteria</taxon>
        <taxon>Sphingomonadales</taxon>
        <taxon>Sphingomonadaceae</taxon>
        <taxon>Sphingobium</taxon>
    </lineage>
</organism>
<dbReference type="PROSITE" id="PS00687">
    <property type="entry name" value="ALDEHYDE_DEHYDR_GLU"/>
    <property type="match status" value="1"/>
</dbReference>
<dbReference type="FunFam" id="3.40.605.10:FF:000007">
    <property type="entry name" value="NAD/NADP-dependent betaine aldehyde dehydrogenase"/>
    <property type="match status" value="1"/>
</dbReference>
<feature type="active site" evidence="3">
    <location>
        <position position="263"/>
    </location>
</feature>
<evidence type="ECO:0000256" key="2">
    <source>
        <dbReference type="ARBA" id="ARBA00023002"/>
    </source>
</evidence>
<dbReference type="FunFam" id="3.40.309.10:FF:000012">
    <property type="entry name" value="Betaine aldehyde dehydrogenase"/>
    <property type="match status" value="1"/>
</dbReference>
<dbReference type="Gene3D" id="3.40.309.10">
    <property type="entry name" value="Aldehyde Dehydrogenase, Chain A, domain 2"/>
    <property type="match status" value="1"/>
</dbReference>
<name>A0A084EFD7_SPHYA</name>
<evidence type="ECO:0000313" key="7">
    <source>
        <dbReference type="Proteomes" id="UP000028534"/>
    </source>
</evidence>
<evidence type="ECO:0000256" key="1">
    <source>
        <dbReference type="ARBA" id="ARBA00009986"/>
    </source>
</evidence>
<keyword evidence="2 4" id="KW-0560">Oxidoreductase</keyword>
<dbReference type="Pfam" id="PF00171">
    <property type="entry name" value="Aldedh"/>
    <property type="match status" value="1"/>
</dbReference>
<dbReference type="RefSeq" id="WP_155276483.1">
    <property type="nucleotide sequence ID" value="NZ_CALUBW010000043.1"/>
</dbReference>
<dbReference type="PATRIC" id="fig|13690.10.peg.4124"/>
<dbReference type="AlphaFoldDB" id="A0A084EFD7"/>
<dbReference type="InterPro" id="IPR016163">
    <property type="entry name" value="Ald_DH_C"/>
</dbReference>
<comment type="similarity">
    <text evidence="1 4">Belongs to the aldehyde dehydrogenase family.</text>
</comment>
<evidence type="ECO:0000259" key="5">
    <source>
        <dbReference type="Pfam" id="PF00171"/>
    </source>
</evidence>
<dbReference type="PROSITE" id="PS00070">
    <property type="entry name" value="ALDEHYDE_DEHYDR_CYS"/>
    <property type="match status" value="1"/>
</dbReference>
<accession>A0A084EFD7</accession>
<dbReference type="eggNOG" id="COG1012">
    <property type="taxonomic scope" value="Bacteria"/>
</dbReference>
<comment type="caution">
    <text evidence="6">The sequence shown here is derived from an EMBL/GenBank/DDBJ whole genome shotgun (WGS) entry which is preliminary data.</text>
</comment>
<dbReference type="Gene3D" id="3.40.605.10">
    <property type="entry name" value="Aldehyde Dehydrogenase, Chain A, domain 1"/>
    <property type="match status" value="1"/>
</dbReference>
<dbReference type="InterPro" id="IPR016162">
    <property type="entry name" value="Ald_DH_N"/>
</dbReference>
<dbReference type="PANTHER" id="PTHR11699">
    <property type="entry name" value="ALDEHYDE DEHYDROGENASE-RELATED"/>
    <property type="match status" value="1"/>
</dbReference>
<sequence length="495" mass="52880">MNMMTIPPRPALLDTPQQDMLIGGKRVPALSGKRFETRNPATGELLATVAQGGAEDVDRAVKAARAAFEGPWRAMKPVERQRIMLRLADLVEEHYEELAMLDTLDLGAPYSRTIMGKARAGALLRYYAGQAMLITGDTIDNNAPGDVISHTLKEPIGVVAAINPWNGPIGMSVWKAGPVLATGCTLVMKPAEQTPLSALRFGELCLEAGVPEGVINIVTGLGDAGAALSSHPDVDKIAFTGSTGVGEKILHAAAPTMKRVTVELGGKSPNIVFADADLEKAVPAAAMAVFANAGQICSAGTRLFVQSTIHDEFMERLAAYTKTIRVGDPLDPETQIGPVVSAPQMDKILAFIDSAHKEGAQPLTGGNRMRGTGYDAGYFIEPTIFTGVADDMTIAREEIFGPVLSAFTFDTIEEVLARANATEFGLGSGVWTRDLATAHRMARGIRAGSVWVNCYQMLDPAVPFGGYKMSGFGRESGPHHIEDYLETKAIWMKLD</sequence>
<dbReference type="InterPro" id="IPR029510">
    <property type="entry name" value="Ald_DH_CS_GLU"/>
</dbReference>
<dbReference type="InterPro" id="IPR016160">
    <property type="entry name" value="Ald_DH_CS_CYS"/>
</dbReference>
<dbReference type="EMBL" id="JGVR01000029">
    <property type="protein sequence ID" value="KEZ16679.1"/>
    <property type="molecule type" value="Genomic_DNA"/>
</dbReference>